<dbReference type="Gene3D" id="3.40.50.1390">
    <property type="entry name" value="Resolvase, N-terminal catalytic domain"/>
    <property type="match status" value="1"/>
</dbReference>
<dbReference type="AlphaFoldDB" id="A0AAW5R3Z7"/>
<gene>
    <name evidence="9" type="ORF">MUB46_15405</name>
</gene>
<dbReference type="SUPFAM" id="SSF46689">
    <property type="entry name" value="Homeodomain-like"/>
    <property type="match status" value="1"/>
</dbReference>
<dbReference type="PANTHER" id="PTHR30461">
    <property type="entry name" value="DNA-INVERTASE FROM LAMBDOID PROPHAGE"/>
    <property type="match status" value="1"/>
</dbReference>
<organism evidence="9 10">
    <name type="scientific">Microbaculum marinisediminis</name>
    <dbReference type="NCBI Taxonomy" id="2931392"/>
    <lineage>
        <taxon>Bacteria</taxon>
        <taxon>Pseudomonadati</taxon>
        <taxon>Pseudomonadota</taxon>
        <taxon>Alphaproteobacteria</taxon>
        <taxon>Hyphomicrobiales</taxon>
        <taxon>Tepidamorphaceae</taxon>
        <taxon>Microbaculum</taxon>
    </lineage>
</organism>
<dbReference type="GO" id="GO:0000150">
    <property type="term" value="F:DNA strand exchange activity"/>
    <property type="evidence" value="ECO:0007669"/>
    <property type="project" value="UniProtKB-KW"/>
</dbReference>
<keyword evidence="5" id="KW-0233">DNA recombination</keyword>
<evidence type="ECO:0000256" key="7">
    <source>
        <dbReference type="PROSITE-ProRule" id="PRU10137"/>
    </source>
</evidence>
<dbReference type="PROSITE" id="PS51736">
    <property type="entry name" value="RECOMBINASES_3"/>
    <property type="match status" value="1"/>
</dbReference>
<evidence type="ECO:0000313" key="9">
    <source>
        <dbReference type="EMBL" id="MCT8973250.1"/>
    </source>
</evidence>
<dbReference type="InterPro" id="IPR036162">
    <property type="entry name" value="Resolvase-like_N_sf"/>
</dbReference>
<evidence type="ECO:0000256" key="5">
    <source>
        <dbReference type="ARBA" id="ARBA00023172"/>
    </source>
</evidence>
<dbReference type="InterPro" id="IPR050639">
    <property type="entry name" value="SSR_resolvase"/>
</dbReference>
<proteinExistence type="inferred from homology"/>
<evidence type="ECO:0000256" key="1">
    <source>
        <dbReference type="ARBA" id="ARBA00009913"/>
    </source>
</evidence>
<dbReference type="Gene3D" id="1.10.10.60">
    <property type="entry name" value="Homeodomain-like"/>
    <property type="match status" value="1"/>
</dbReference>
<dbReference type="InterPro" id="IPR006119">
    <property type="entry name" value="Resolv_N"/>
</dbReference>
<dbReference type="CDD" id="cd03768">
    <property type="entry name" value="SR_ResInv"/>
    <property type="match status" value="1"/>
</dbReference>
<dbReference type="EMBL" id="JALIDZ010000006">
    <property type="protein sequence ID" value="MCT8973250.1"/>
    <property type="molecule type" value="Genomic_DNA"/>
</dbReference>
<dbReference type="PROSITE" id="PS00397">
    <property type="entry name" value="RECOMBINASES_1"/>
    <property type="match status" value="1"/>
</dbReference>
<feature type="domain" description="Resolvase/invertase-type recombinase catalytic" evidence="8">
    <location>
        <begin position="3"/>
        <end position="138"/>
    </location>
</feature>
<dbReference type="CDD" id="cd00569">
    <property type="entry name" value="HTH_Hin_like"/>
    <property type="match status" value="1"/>
</dbReference>
<dbReference type="SUPFAM" id="SSF53041">
    <property type="entry name" value="Resolvase-like"/>
    <property type="match status" value="1"/>
</dbReference>
<dbReference type="InterPro" id="IPR009057">
    <property type="entry name" value="Homeodomain-like_sf"/>
</dbReference>
<keyword evidence="10" id="KW-1185">Reference proteome</keyword>
<evidence type="ECO:0000259" key="8">
    <source>
        <dbReference type="PROSITE" id="PS51736"/>
    </source>
</evidence>
<accession>A0AAW5R3Z7</accession>
<evidence type="ECO:0000313" key="10">
    <source>
        <dbReference type="Proteomes" id="UP001320898"/>
    </source>
</evidence>
<comment type="similarity">
    <text evidence="1">Belongs to the site-specific recombinase resolvase family.</text>
</comment>
<dbReference type="Pfam" id="PF00239">
    <property type="entry name" value="Resolvase"/>
    <property type="match status" value="1"/>
</dbReference>
<protein>
    <submittedName>
        <fullName evidence="9">Recombinase family protein</fullName>
    </submittedName>
</protein>
<keyword evidence="2" id="KW-0229">DNA integration</keyword>
<keyword evidence="3" id="KW-0230">DNA invertase</keyword>
<evidence type="ECO:0000256" key="3">
    <source>
        <dbReference type="ARBA" id="ARBA00023100"/>
    </source>
</evidence>
<dbReference type="Pfam" id="PF02796">
    <property type="entry name" value="HTH_7"/>
    <property type="match status" value="1"/>
</dbReference>
<evidence type="ECO:0000256" key="4">
    <source>
        <dbReference type="ARBA" id="ARBA00023125"/>
    </source>
</evidence>
<dbReference type="GO" id="GO:0003677">
    <property type="term" value="F:DNA binding"/>
    <property type="evidence" value="ECO:0007669"/>
    <property type="project" value="UniProtKB-KW"/>
</dbReference>
<dbReference type="InterPro" id="IPR006120">
    <property type="entry name" value="Resolvase_HTH_dom"/>
</dbReference>
<name>A0AAW5R3Z7_9HYPH</name>
<comment type="caution">
    <text evidence="9">The sequence shown here is derived from an EMBL/GenBank/DDBJ whole genome shotgun (WGS) entry which is preliminary data.</text>
</comment>
<dbReference type="Proteomes" id="UP001320898">
    <property type="component" value="Unassembled WGS sequence"/>
</dbReference>
<dbReference type="GO" id="GO:0015074">
    <property type="term" value="P:DNA integration"/>
    <property type="evidence" value="ECO:0007669"/>
    <property type="project" value="UniProtKB-KW"/>
</dbReference>
<keyword evidence="4" id="KW-0238">DNA-binding</keyword>
<dbReference type="SMART" id="SM00857">
    <property type="entry name" value="Resolvase"/>
    <property type="match status" value="1"/>
</dbReference>
<feature type="active site" description="O-(5'-phospho-DNA)-serine intermediate" evidence="6 7">
    <location>
        <position position="11"/>
    </location>
</feature>
<dbReference type="FunFam" id="3.40.50.1390:FF:000001">
    <property type="entry name" value="DNA recombinase"/>
    <property type="match status" value="1"/>
</dbReference>
<sequence>MSTLVGYARVSSTDQDLDSQLDHLRNAGCGKVFSEKRSGKSATDREQLEHALDYVREGDVFVVTRLDRLARSLVDLRNIVDRLQAKGVGFRVLLQEGLDTTRPEGRLMLHMLGSFAEFERDLIKERQREGIEKAKAKGVYKGRPPRIDGAAIRQLKAQGVGATEIAKRLGVSRKSVYRALE</sequence>
<evidence type="ECO:0000256" key="6">
    <source>
        <dbReference type="PIRSR" id="PIRSR606118-50"/>
    </source>
</evidence>
<dbReference type="PANTHER" id="PTHR30461:SF26">
    <property type="entry name" value="RESOLVASE HOMOLOG YNEB"/>
    <property type="match status" value="1"/>
</dbReference>
<dbReference type="RefSeq" id="WP_261616828.1">
    <property type="nucleotide sequence ID" value="NZ_JALIDZ010000006.1"/>
</dbReference>
<dbReference type="InterPro" id="IPR006118">
    <property type="entry name" value="Recombinase_CS"/>
</dbReference>
<evidence type="ECO:0000256" key="2">
    <source>
        <dbReference type="ARBA" id="ARBA00022908"/>
    </source>
</evidence>
<reference evidence="9 10" key="1">
    <citation type="submission" date="2022-04" db="EMBL/GenBank/DDBJ databases">
        <authorList>
            <person name="Ye Y.-Q."/>
            <person name="Du Z.-J."/>
        </authorList>
    </citation>
    <scope>NUCLEOTIDE SEQUENCE [LARGE SCALE GENOMIC DNA]</scope>
    <source>
        <strain evidence="9 10">A6E488</strain>
    </source>
</reference>
<dbReference type="PROSITE" id="PS00398">
    <property type="entry name" value="RECOMBINASES_2"/>
    <property type="match status" value="1"/>
</dbReference>